<reference evidence="3 4" key="1">
    <citation type="submission" date="2013-07" db="EMBL/GenBank/DDBJ databases">
        <title>The Genome Sequence of Cryptococcus heveanensis BCC8398.</title>
        <authorList>
            <consortium name="The Broad Institute Genome Sequencing Platform"/>
            <person name="Cuomo C."/>
            <person name="Litvintseva A."/>
            <person name="Chen Y."/>
            <person name="Heitman J."/>
            <person name="Sun S."/>
            <person name="Springer D."/>
            <person name="Dromer F."/>
            <person name="Young S.K."/>
            <person name="Zeng Q."/>
            <person name="Gargeya S."/>
            <person name="Fitzgerald M."/>
            <person name="Abouelleil A."/>
            <person name="Alvarado L."/>
            <person name="Berlin A.M."/>
            <person name="Chapman S.B."/>
            <person name="Dewar J."/>
            <person name="Goldberg J."/>
            <person name="Griggs A."/>
            <person name="Gujja S."/>
            <person name="Hansen M."/>
            <person name="Howarth C."/>
            <person name="Imamovic A."/>
            <person name="Larimer J."/>
            <person name="McCowan C."/>
            <person name="Murphy C."/>
            <person name="Pearson M."/>
            <person name="Priest M."/>
            <person name="Roberts A."/>
            <person name="Saif S."/>
            <person name="Shea T."/>
            <person name="Sykes S."/>
            <person name="Wortman J."/>
            <person name="Nusbaum C."/>
            <person name="Birren B."/>
        </authorList>
    </citation>
    <scope>NUCLEOTIDE SEQUENCE [LARGE SCALE GENOMIC DNA]</scope>
    <source>
        <strain evidence="3 4">BCC8398</strain>
    </source>
</reference>
<dbReference type="PROSITE" id="PS50011">
    <property type="entry name" value="PROTEIN_KINASE_DOM"/>
    <property type="match status" value="1"/>
</dbReference>
<feature type="region of interest" description="Disordered" evidence="1">
    <location>
        <begin position="378"/>
        <end position="411"/>
    </location>
</feature>
<dbReference type="PROSITE" id="PS00108">
    <property type="entry name" value="PROTEIN_KINASE_ST"/>
    <property type="match status" value="1"/>
</dbReference>
<dbReference type="InterPro" id="IPR008271">
    <property type="entry name" value="Ser/Thr_kinase_AS"/>
</dbReference>
<dbReference type="Gene3D" id="1.20.930.20">
    <property type="entry name" value="Adaptor protein Cbl, N-terminal domain"/>
    <property type="match status" value="1"/>
</dbReference>
<dbReference type="GO" id="GO:0004674">
    <property type="term" value="F:protein serine/threonine kinase activity"/>
    <property type="evidence" value="ECO:0007669"/>
    <property type="project" value="TreeGrafter"/>
</dbReference>
<feature type="domain" description="Protein kinase" evidence="2">
    <location>
        <begin position="448"/>
        <end position="704"/>
    </location>
</feature>
<dbReference type="InterPro" id="IPR011009">
    <property type="entry name" value="Kinase-like_dom_sf"/>
</dbReference>
<keyword evidence="4" id="KW-1185">Reference proteome</keyword>
<dbReference type="AlphaFoldDB" id="A0A1B9GYB0"/>
<reference evidence="4" key="2">
    <citation type="submission" date="2013-12" db="EMBL/GenBank/DDBJ databases">
        <title>Evolution of pathogenesis and genome organization in the Tremellales.</title>
        <authorList>
            <person name="Cuomo C."/>
            <person name="Litvintseva A."/>
            <person name="Heitman J."/>
            <person name="Chen Y."/>
            <person name="Sun S."/>
            <person name="Springer D."/>
            <person name="Dromer F."/>
            <person name="Young S."/>
            <person name="Zeng Q."/>
            <person name="Chapman S."/>
            <person name="Gujja S."/>
            <person name="Saif S."/>
            <person name="Birren B."/>
        </authorList>
    </citation>
    <scope>NUCLEOTIDE SEQUENCE [LARGE SCALE GENOMIC DNA]</scope>
    <source>
        <strain evidence="4">BCC8398</strain>
    </source>
</reference>
<organism evidence="3 4">
    <name type="scientific">Kwoniella heveanensis BCC8398</name>
    <dbReference type="NCBI Taxonomy" id="1296120"/>
    <lineage>
        <taxon>Eukaryota</taxon>
        <taxon>Fungi</taxon>
        <taxon>Dikarya</taxon>
        <taxon>Basidiomycota</taxon>
        <taxon>Agaricomycotina</taxon>
        <taxon>Tremellomycetes</taxon>
        <taxon>Tremellales</taxon>
        <taxon>Cryptococcaceae</taxon>
        <taxon>Kwoniella</taxon>
    </lineage>
</organism>
<feature type="region of interest" description="Disordered" evidence="1">
    <location>
        <begin position="1"/>
        <end position="44"/>
    </location>
</feature>
<dbReference type="InterPro" id="IPR001245">
    <property type="entry name" value="Ser-Thr/Tyr_kinase_cat_dom"/>
</dbReference>
<dbReference type="CDD" id="cd21037">
    <property type="entry name" value="MLKL_NTD"/>
    <property type="match status" value="1"/>
</dbReference>
<feature type="compositionally biased region" description="Low complexity" evidence="1">
    <location>
        <begin position="11"/>
        <end position="26"/>
    </location>
</feature>
<sequence>MSRHSTSPPTSSYGSQSPNSSPSGQSTDGQVTPRGHPLMLLNGSPTRLGVIIPRDPFSNPPQSASPVSMALSPTVYSNQAALDQYRRTSSNDVGSNNPATDRFGMSVCKAEKAIKVLGVAGTTLEVAGDLLACFPMLDPAGAVCGLLSKMLEAAKKVHENKLDALGLVNDSITIVQAVHQRIGSGQVEVSDEMKSGIQGLFLKLASNTDLLEEFVSRSKFKLFLYAGKMQKQIENARNETLMYIARFTIESIVSLDQLQQEAKQQREEDRLEFTRRLDEFIRNPGAARDLLENDEVPEVMVTLQREVERQFEVRYRRQITTHQPQPQPVPDVQFPIPQPYLPPPPPKAHYGSAQFPPPSRRANPALGISLEDDQVIVEDDEEEEPSPTWSDAPPQSATPRRAWHRSTSEADIEDSTGEFCKQFLSYLKSESQRSSVDLPSWVITEYEVYREERISTSHFAKVYKGRWHDKVVAIKQLDPLTDKQLFLAEVGIWSGLDNEFVLPFYGAASAVGPAPWFIVSPWKPNGRITDYLITETGKAVNKIALIHQISQGMEYLHSRDVIHGDLKGQNILIDDDGHVLLCDFGLSHIKIDITSKSSLPPPADHGGGGTLRFQPPERLRSAPLTKECDVYSFAMTVFQLYSGEIPFAILDANGVRSSILEGIRPPKLDNIPAPMWNLLTQCWAEDPHQRPKFEAISQKLEAMYKAPKTEHRSTMSIPKLLTIDTCEAEEPKTPSDQDHGEPDEITLAEDEAYYIPNHVDAASASEDEISRQYRRYFNFHDYSHRLNLPQWHPTPVALGDIGYMREGRFITLENAFASNYASGPRTPLSFAGSYTVIPITESPVYPRLVSDVARDFGVRIMSSLKVKNKVT</sequence>
<dbReference type="Gene3D" id="1.10.510.10">
    <property type="entry name" value="Transferase(Phosphotransferase) domain 1"/>
    <property type="match status" value="1"/>
</dbReference>
<proteinExistence type="predicted"/>
<evidence type="ECO:0000256" key="1">
    <source>
        <dbReference type="SAM" id="MobiDB-lite"/>
    </source>
</evidence>
<dbReference type="InterPro" id="IPR051681">
    <property type="entry name" value="Ser/Thr_Kinases-Pseudokinases"/>
</dbReference>
<evidence type="ECO:0000259" key="2">
    <source>
        <dbReference type="PROSITE" id="PS50011"/>
    </source>
</evidence>
<dbReference type="OrthoDB" id="1668230at2759"/>
<dbReference type="GO" id="GO:0007166">
    <property type="term" value="P:cell surface receptor signaling pathway"/>
    <property type="evidence" value="ECO:0007669"/>
    <property type="project" value="InterPro"/>
</dbReference>
<dbReference type="PANTHER" id="PTHR44329">
    <property type="entry name" value="SERINE/THREONINE-PROTEIN KINASE TNNI3K-RELATED"/>
    <property type="match status" value="1"/>
</dbReference>
<dbReference type="Pfam" id="PF07714">
    <property type="entry name" value="PK_Tyr_Ser-Thr"/>
    <property type="match status" value="1"/>
</dbReference>
<dbReference type="STRING" id="1296120.A0A1B9GYB0"/>
<feature type="compositionally biased region" description="Polar residues" evidence="1">
    <location>
        <begin position="387"/>
        <end position="398"/>
    </location>
</feature>
<dbReference type="SMART" id="SM00220">
    <property type="entry name" value="S_TKc"/>
    <property type="match status" value="1"/>
</dbReference>
<keyword evidence="3" id="KW-0808">Transferase</keyword>
<feature type="compositionally biased region" description="Polar residues" evidence="1">
    <location>
        <begin position="1"/>
        <end position="10"/>
    </location>
</feature>
<protein>
    <submittedName>
        <fullName evidence="3">TKL/TKL-CCIN protein kinase</fullName>
    </submittedName>
</protein>
<dbReference type="Proteomes" id="UP000092666">
    <property type="component" value="Unassembled WGS sequence"/>
</dbReference>
<evidence type="ECO:0000313" key="3">
    <source>
        <dbReference type="EMBL" id="OCF36028.1"/>
    </source>
</evidence>
<keyword evidence="3" id="KW-0418">Kinase</keyword>
<feature type="region of interest" description="Disordered" evidence="1">
    <location>
        <begin position="320"/>
        <end position="365"/>
    </location>
</feature>
<dbReference type="InterPro" id="IPR059179">
    <property type="entry name" value="MLKL-like_MCAfunc"/>
</dbReference>
<dbReference type="GO" id="GO:0005524">
    <property type="term" value="F:ATP binding"/>
    <property type="evidence" value="ECO:0007669"/>
    <property type="project" value="InterPro"/>
</dbReference>
<dbReference type="EMBL" id="KI669497">
    <property type="protein sequence ID" value="OCF36028.1"/>
    <property type="molecule type" value="Genomic_DNA"/>
</dbReference>
<dbReference type="InterPro" id="IPR036537">
    <property type="entry name" value="Adaptor_Cbl_N_dom_sf"/>
</dbReference>
<dbReference type="Gene3D" id="3.30.200.20">
    <property type="entry name" value="Phosphorylase Kinase, domain 1"/>
    <property type="match status" value="1"/>
</dbReference>
<accession>A0A1B9GYB0</accession>
<gene>
    <name evidence="3" type="ORF">I316_02524</name>
</gene>
<dbReference type="InterPro" id="IPR000719">
    <property type="entry name" value="Prot_kinase_dom"/>
</dbReference>
<dbReference type="SUPFAM" id="SSF56112">
    <property type="entry name" value="Protein kinase-like (PK-like)"/>
    <property type="match status" value="1"/>
</dbReference>
<evidence type="ECO:0000313" key="4">
    <source>
        <dbReference type="Proteomes" id="UP000092666"/>
    </source>
</evidence>
<feature type="compositionally biased region" description="Pro residues" evidence="1">
    <location>
        <begin position="336"/>
        <end position="347"/>
    </location>
</feature>
<name>A0A1B9GYB0_9TREE</name>